<dbReference type="PROSITE" id="PS50011">
    <property type="entry name" value="PROTEIN_KINASE_DOM"/>
    <property type="match status" value="1"/>
</dbReference>
<dbReference type="HOGENOM" id="CLU_000288_7_18_1"/>
<dbReference type="PRINTS" id="PR00109">
    <property type="entry name" value="TYRKINASE"/>
</dbReference>
<dbReference type="OrthoDB" id="122279at2759"/>
<organism evidence="4 5">
    <name type="scientific">Jaapia argillacea MUCL 33604</name>
    <dbReference type="NCBI Taxonomy" id="933084"/>
    <lineage>
        <taxon>Eukaryota</taxon>
        <taxon>Fungi</taxon>
        <taxon>Dikarya</taxon>
        <taxon>Basidiomycota</taxon>
        <taxon>Agaricomycotina</taxon>
        <taxon>Agaricomycetes</taxon>
        <taxon>Agaricomycetidae</taxon>
        <taxon>Jaapiales</taxon>
        <taxon>Jaapiaceae</taxon>
        <taxon>Jaapia</taxon>
    </lineage>
</organism>
<dbReference type="Proteomes" id="UP000027265">
    <property type="component" value="Unassembled WGS sequence"/>
</dbReference>
<dbReference type="InterPro" id="IPR011009">
    <property type="entry name" value="Kinase-like_dom_sf"/>
</dbReference>
<protein>
    <recommendedName>
        <fullName evidence="3">Protein kinase domain-containing protein</fullName>
    </recommendedName>
</protein>
<dbReference type="STRING" id="933084.A0A067PFF0"/>
<evidence type="ECO:0000313" key="4">
    <source>
        <dbReference type="EMBL" id="KDQ53643.1"/>
    </source>
</evidence>
<evidence type="ECO:0000256" key="1">
    <source>
        <dbReference type="ARBA" id="ARBA00022741"/>
    </source>
</evidence>
<dbReference type="InterPro" id="IPR000719">
    <property type="entry name" value="Prot_kinase_dom"/>
</dbReference>
<feature type="domain" description="Protein kinase" evidence="3">
    <location>
        <begin position="7"/>
        <end position="277"/>
    </location>
</feature>
<evidence type="ECO:0000313" key="5">
    <source>
        <dbReference type="Proteomes" id="UP000027265"/>
    </source>
</evidence>
<proteinExistence type="predicted"/>
<dbReference type="PROSITE" id="PS00108">
    <property type="entry name" value="PROTEIN_KINASE_ST"/>
    <property type="match status" value="1"/>
</dbReference>
<dbReference type="AlphaFoldDB" id="A0A067PFF0"/>
<dbReference type="EMBL" id="KL197733">
    <property type="protein sequence ID" value="KDQ53643.1"/>
    <property type="molecule type" value="Genomic_DNA"/>
</dbReference>
<dbReference type="GO" id="GO:0005524">
    <property type="term" value="F:ATP binding"/>
    <property type="evidence" value="ECO:0007669"/>
    <property type="project" value="UniProtKB-KW"/>
</dbReference>
<gene>
    <name evidence="4" type="ORF">JAAARDRAFT_137090</name>
</gene>
<evidence type="ECO:0000256" key="2">
    <source>
        <dbReference type="ARBA" id="ARBA00022840"/>
    </source>
</evidence>
<dbReference type="InterPro" id="IPR008271">
    <property type="entry name" value="Ser/Thr_kinase_AS"/>
</dbReference>
<reference evidence="5" key="1">
    <citation type="journal article" date="2014" name="Proc. Natl. Acad. Sci. U.S.A.">
        <title>Extensive sampling of basidiomycete genomes demonstrates inadequacy of the white-rot/brown-rot paradigm for wood decay fungi.</title>
        <authorList>
            <person name="Riley R."/>
            <person name="Salamov A.A."/>
            <person name="Brown D.W."/>
            <person name="Nagy L.G."/>
            <person name="Floudas D."/>
            <person name="Held B.W."/>
            <person name="Levasseur A."/>
            <person name="Lombard V."/>
            <person name="Morin E."/>
            <person name="Otillar R."/>
            <person name="Lindquist E.A."/>
            <person name="Sun H."/>
            <person name="LaButti K.M."/>
            <person name="Schmutz J."/>
            <person name="Jabbour D."/>
            <person name="Luo H."/>
            <person name="Baker S.E."/>
            <person name="Pisabarro A.G."/>
            <person name="Walton J.D."/>
            <person name="Blanchette R.A."/>
            <person name="Henrissat B."/>
            <person name="Martin F."/>
            <person name="Cullen D."/>
            <person name="Hibbett D.S."/>
            <person name="Grigoriev I.V."/>
        </authorList>
    </citation>
    <scope>NUCLEOTIDE SEQUENCE [LARGE SCALE GENOMIC DNA]</scope>
    <source>
        <strain evidence="5">MUCL 33604</strain>
    </source>
</reference>
<sequence length="329" mass="36620">MLSGGIQTDEQVARKGGFSDVFKGTWNGRDVAIKSLHKLNKAGGTTKTVSKAFWREVVTWRRLSHPNILPFFGVLKHNEGANNEARLAMVAPWMSRGHLIQYLRQFPSANRVQLLVDIGEGLRYLHSMSILHGDLKSRNTLVDDMGRACLGDFGLSDVQGYDSPYGSGTEPLRGGSLRWMAPELLEDDQQYRSVSSDVYAFGMVMFEAFSGLPPFTELRDEVAIISLIKSGNTPTRPPDTTPQLSDEIWSIIESCWSYVPRNRPSVTYLLHVLSNALNASSIVDSGEQRRVPSTPGVTQSWTDIDRVYMVGELDDSISCCCLNLSKDRE</sequence>
<dbReference type="InterPro" id="IPR051681">
    <property type="entry name" value="Ser/Thr_Kinases-Pseudokinases"/>
</dbReference>
<dbReference type="Gene3D" id="1.10.510.10">
    <property type="entry name" value="Transferase(Phosphotransferase) domain 1"/>
    <property type="match status" value="1"/>
</dbReference>
<dbReference type="InParanoid" id="A0A067PFF0"/>
<keyword evidence="1" id="KW-0547">Nucleotide-binding</keyword>
<keyword evidence="5" id="KW-1185">Reference proteome</keyword>
<evidence type="ECO:0000259" key="3">
    <source>
        <dbReference type="PROSITE" id="PS50011"/>
    </source>
</evidence>
<dbReference type="GO" id="GO:0004674">
    <property type="term" value="F:protein serine/threonine kinase activity"/>
    <property type="evidence" value="ECO:0007669"/>
    <property type="project" value="TreeGrafter"/>
</dbReference>
<name>A0A067PFF0_9AGAM</name>
<dbReference type="Pfam" id="PF07714">
    <property type="entry name" value="PK_Tyr_Ser-Thr"/>
    <property type="match status" value="1"/>
</dbReference>
<dbReference type="PANTHER" id="PTHR44329:SF298">
    <property type="entry name" value="MIXED LINEAGE KINASE DOMAIN-LIKE PROTEIN"/>
    <property type="match status" value="1"/>
</dbReference>
<dbReference type="PANTHER" id="PTHR44329">
    <property type="entry name" value="SERINE/THREONINE-PROTEIN KINASE TNNI3K-RELATED"/>
    <property type="match status" value="1"/>
</dbReference>
<dbReference type="InterPro" id="IPR001245">
    <property type="entry name" value="Ser-Thr/Tyr_kinase_cat_dom"/>
</dbReference>
<accession>A0A067PFF0</accession>
<keyword evidence="2" id="KW-0067">ATP-binding</keyword>
<dbReference type="SUPFAM" id="SSF56112">
    <property type="entry name" value="Protein kinase-like (PK-like)"/>
    <property type="match status" value="1"/>
</dbReference>
<dbReference type="SMART" id="SM00220">
    <property type="entry name" value="S_TKc"/>
    <property type="match status" value="1"/>
</dbReference>